<feature type="chain" id="PRO_5042255864" description="Secreted protein" evidence="2">
    <location>
        <begin position="23"/>
        <end position="141"/>
    </location>
</feature>
<evidence type="ECO:0000256" key="1">
    <source>
        <dbReference type="SAM" id="MobiDB-lite"/>
    </source>
</evidence>
<organism evidence="3 4">
    <name type="scientific">Multifurca ochricompacta</name>
    <dbReference type="NCBI Taxonomy" id="376703"/>
    <lineage>
        <taxon>Eukaryota</taxon>
        <taxon>Fungi</taxon>
        <taxon>Dikarya</taxon>
        <taxon>Basidiomycota</taxon>
        <taxon>Agaricomycotina</taxon>
        <taxon>Agaricomycetes</taxon>
        <taxon>Russulales</taxon>
        <taxon>Russulaceae</taxon>
        <taxon>Multifurca</taxon>
    </lineage>
</organism>
<gene>
    <name evidence="3" type="ORF">B0F90DRAFT_1921616</name>
</gene>
<reference evidence="3" key="1">
    <citation type="journal article" date="2022" name="New Phytol.">
        <title>Evolutionary transition to the ectomycorrhizal habit in the genomes of a hyperdiverse lineage of mushroom-forming fungi.</title>
        <authorList>
            <person name="Looney B."/>
            <person name="Miyauchi S."/>
            <person name="Morin E."/>
            <person name="Drula E."/>
            <person name="Courty P.E."/>
            <person name="Kohler A."/>
            <person name="Kuo A."/>
            <person name="LaButti K."/>
            <person name="Pangilinan J."/>
            <person name="Lipzen A."/>
            <person name="Riley R."/>
            <person name="Andreopoulos W."/>
            <person name="He G."/>
            <person name="Johnson J."/>
            <person name="Nolan M."/>
            <person name="Tritt A."/>
            <person name="Barry K.W."/>
            <person name="Grigoriev I.V."/>
            <person name="Nagy L.G."/>
            <person name="Hibbett D."/>
            <person name="Henrissat B."/>
            <person name="Matheny P.B."/>
            <person name="Labbe J."/>
            <person name="Martin F.M."/>
        </authorList>
    </citation>
    <scope>NUCLEOTIDE SEQUENCE</scope>
    <source>
        <strain evidence="3">BPL690</strain>
    </source>
</reference>
<proteinExistence type="predicted"/>
<feature type="compositionally biased region" description="Polar residues" evidence="1">
    <location>
        <begin position="78"/>
        <end position="98"/>
    </location>
</feature>
<feature type="signal peptide" evidence="2">
    <location>
        <begin position="1"/>
        <end position="22"/>
    </location>
</feature>
<name>A0AAD4LVD4_9AGAM</name>
<evidence type="ECO:0008006" key="5">
    <source>
        <dbReference type="Google" id="ProtNLM"/>
    </source>
</evidence>
<dbReference type="EMBL" id="WTXG01000376">
    <property type="protein sequence ID" value="KAI0289030.1"/>
    <property type="molecule type" value="Genomic_DNA"/>
</dbReference>
<dbReference type="Proteomes" id="UP001203297">
    <property type="component" value="Unassembled WGS sequence"/>
</dbReference>
<sequence length="141" mass="15741">MLQVWIQVSLLWFWGWLSGSLASGVHSVVYLDHNQAAVSTSTTTKQRNQAAVNTSTTTKQGIGAAVRNCVGDRVGASLPSQDSRSQQEQIQFKPTTKSEGTRVRFEVDGRDSKSCNKFKMMKALQVTSWRVQVGFLQREFK</sequence>
<evidence type="ECO:0000256" key="2">
    <source>
        <dbReference type="SAM" id="SignalP"/>
    </source>
</evidence>
<feature type="region of interest" description="Disordered" evidence="1">
    <location>
        <begin position="76"/>
        <end position="102"/>
    </location>
</feature>
<evidence type="ECO:0000313" key="4">
    <source>
        <dbReference type="Proteomes" id="UP001203297"/>
    </source>
</evidence>
<keyword evidence="4" id="KW-1185">Reference proteome</keyword>
<dbReference type="AlphaFoldDB" id="A0AAD4LVD4"/>
<keyword evidence="2" id="KW-0732">Signal</keyword>
<comment type="caution">
    <text evidence="3">The sequence shown here is derived from an EMBL/GenBank/DDBJ whole genome shotgun (WGS) entry which is preliminary data.</text>
</comment>
<protein>
    <recommendedName>
        <fullName evidence="5">Secreted protein</fullName>
    </recommendedName>
</protein>
<evidence type="ECO:0000313" key="3">
    <source>
        <dbReference type="EMBL" id="KAI0289030.1"/>
    </source>
</evidence>
<accession>A0AAD4LVD4</accession>